<organism evidence="3 4">
    <name type="scientific">Methylobacterium brachythecii</name>
    <dbReference type="NCBI Taxonomy" id="1176177"/>
    <lineage>
        <taxon>Bacteria</taxon>
        <taxon>Pseudomonadati</taxon>
        <taxon>Pseudomonadota</taxon>
        <taxon>Alphaproteobacteria</taxon>
        <taxon>Hyphomicrobiales</taxon>
        <taxon>Methylobacteriaceae</taxon>
        <taxon>Methylobacterium</taxon>
    </lineage>
</organism>
<dbReference type="EMBL" id="JACIDN010000008">
    <property type="protein sequence ID" value="MBB3904581.1"/>
    <property type="molecule type" value="Genomic_DNA"/>
</dbReference>
<dbReference type="InterPro" id="IPR016181">
    <property type="entry name" value="Acyl_CoA_acyltransferase"/>
</dbReference>
<dbReference type="Gene3D" id="3.40.630.30">
    <property type="match status" value="1"/>
</dbReference>
<dbReference type="AlphaFoldDB" id="A0A7W6F8X6"/>
<dbReference type="InterPro" id="IPR038740">
    <property type="entry name" value="BioF2-like_GNAT_dom"/>
</dbReference>
<dbReference type="Proteomes" id="UP000517759">
    <property type="component" value="Unassembled WGS sequence"/>
</dbReference>
<gene>
    <name evidence="2" type="ORF">GCM10007884_43500</name>
    <name evidence="3" type="ORF">GGR33_004104</name>
</gene>
<evidence type="ECO:0000313" key="4">
    <source>
        <dbReference type="Proteomes" id="UP000517759"/>
    </source>
</evidence>
<comment type="caution">
    <text evidence="3">The sequence shown here is derived from an EMBL/GenBank/DDBJ whole genome shotgun (WGS) entry which is preliminary data.</text>
</comment>
<accession>A0A7W6F8X6</accession>
<reference evidence="5" key="2">
    <citation type="journal article" date="2019" name="Int. J. Syst. Evol. Microbiol.">
        <title>The Global Catalogue of Microorganisms (GCM) 10K type strain sequencing project: providing services to taxonomists for standard genome sequencing and annotation.</title>
        <authorList>
            <consortium name="The Broad Institute Genomics Platform"/>
            <consortium name="The Broad Institute Genome Sequencing Center for Infectious Disease"/>
            <person name="Wu L."/>
            <person name="Ma J."/>
        </authorList>
    </citation>
    <scope>NUCLEOTIDE SEQUENCE [LARGE SCALE GENOMIC DNA]</scope>
    <source>
        <strain evidence="5">NBRC 107710</strain>
    </source>
</reference>
<evidence type="ECO:0000313" key="2">
    <source>
        <dbReference type="EMBL" id="GLS46356.1"/>
    </source>
</evidence>
<evidence type="ECO:0000313" key="5">
    <source>
        <dbReference type="Proteomes" id="UP001156881"/>
    </source>
</evidence>
<dbReference type="Pfam" id="PF13480">
    <property type="entry name" value="Acetyltransf_6"/>
    <property type="match status" value="1"/>
</dbReference>
<proteinExistence type="predicted"/>
<reference evidence="2" key="4">
    <citation type="submission" date="2023-01" db="EMBL/GenBank/DDBJ databases">
        <title>Draft genome sequence of Methylobacterium brachythecii strain NBRC 107710.</title>
        <authorList>
            <person name="Sun Q."/>
            <person name="Mori K."/>
        </authorList>
    </citation>
    <scope>NUCLEOTIDE SEQUENCE</scope>
    <source>
        <strain evidence="2">NBRC 107710</strain>
    </source>
</reference>
<keyword evidence="5" id="KW-1185">Reference proteome</keyword>
<dbReference type="GO" id="GO:0016740">
    <property type="term" value="F:transferase activity"/>
    <property type="evidence" value="ECO:0007669"/>
    <property type="project" value="UniProtKB-KW"/>
</dbReference>
<reference evidence="3 4" key="3">
    <citation type="submission" date="2020-08" db="EMBL/GenBank/DDBJ databases">
        <title>Genomic Encyclopedia of Type Strains, Phase IV (KMG-IV): sequencing the most valuable type-strain genomes for metagenomic binning, comparative biology and taxonomic classification.</title>
        <authorList>
            <person name="Goeker M."/>
        </authorList>
    </citation>
    <scope>NUCLEOTIDE SEQUENCE [LARGE SCALE GENOMIC DNA]</scope>
    <source>
        <strain evidence="3 4">DSM 24105</strain>
    </source>
</reference>
<dbReference type="EMBL" id="BSPG01000040">
    <property type="protein sequence ID" value="GLS46356.1"/>
    <property type="molecule type" value="Genomic_DNA"/>
</dbReference>
<evidence type="ECO:0000313" key="3">
    <source>
        <dbReference type="EMBL" id="MBB3904581.1"/>
    </source>
</evidence>
<dbReference type="RefSeq" id="WP_183508567.1">
    <property type="nucleotide sequence ID" value="NZ_BSPG01000040.1"/>
</dbReference>
<feature type="domain" description="BioF2-like acetyltransferase" evidence="1">
    <location>
        <begin position="188"/>
        <end position="334"/>
    </location>
</feature>
<reference evidence="2" key="1">
    <citation type="journal article" date="2014" name="Int. J. Syst. Evol. Microbiol.">
        <title>Complete genome of a new Firmicutes species belonging to the dominant human colonic microbiota ('Ruminococcus bicirculans') reveals two chromosomes and a selective capacity to utilize plant glucans.</title>
        <authorList>
            <consortium name="NISC Comparative Sequencing Program"/>
            <person name="Wegmann U."/>
            <person name="Louis P."/>
            <person name="Goesmann A."/>
            <person name="Henrissat B."/>
            <person name="Duncan S.H."/>
            <person name="Flint H.J."/>
        </authorList>
    </citation>
    <scope>NUCLEOTIDE SEQUENCE</scope>
    <source>
        <strain evidence="2">NBRC 107710</strain>
    </source>
</reference>
<sequence>MIALAPTAEAASAAPAARRAATYVVETSSDWSAVSAGWTGAGTPFQESAWLGAWYEALGARAGLTPLLVTARDAASGEVAVRLPLVLLREGRRRTIGFADLDLTDYNAPALGPAAPRDAQGAAALWKAIRKALPRADLVRFAKMPLTLRGRPNPLALLPNIQPCALNGNVVVTGEDWDGWRRGLEKTVRKELERSWRVFSREPETSFEIVTDPERARRIVDAMEHQQETRMREKGASYVLDDPDFARFYRTLIERSIEGGEVLVSALMAGDEVVASLLGIRDGETYVMIRISNAAGRWSNCSPGRLIIERTMAALHAEGYRSFDFSIGNYDYKRRFGVTPTPLVDFTESLGLAGIPATLRAAAAGGLRRYPELDRKLRGWIGRLRATKITS</sequence>
<dbReference type="SUPFAM" id="SSF55729">
    <property type="entry name" value="Acyl-CoA N-acyltransferases (Nat)"/>
    <property type="match status" value="1"/>
</dbReference>
<evidence type="ECO:0000259" key="1">
    <source>
        <dbReference type="Pfam" id="PF13480"/>
    </source>
</evidence>
<dbReference type="Proteomes" id="UP001156881">
    <property type="component" value="Unassembled WGS sequence"/>
</dbReference>
<protein>
    <submittedName>
        <fullName evidence="3">CelD/BcsL family acetyltransferase involved in cellulose biosynthesis</fullName>
    </submittedName>
</protein>
<name>A0A7W6F8X6_9HYPH</name>
<keyword evidence="3" id="KW-0808">Transferase</keyword>